<dbReference type="AlphaFoldDB" id="A0A397US79"/>
<evidence type="ECO:0000256" key="1">
    <source>
        <dbReference type="SAM" id="Phobius"/>
    </source>
</evidence>
<feature type="transmembrane region" description="Helical" evidence="1">
    <location>
        <begin position="13"/>
        <end position="34"/>
    </location>
</feature>
<protein>
    <submittedName>
        <fullName evidence="2">Uncharacterized protein</fullName>
    </submittedName>
</protein>
<comment type="caution">
    <text evidence="2">The sequence shown here is derived from an EMBL/GenBank/DDBJ whole genome shotgun (WGS) entry which is preliminary data.</text>
</comment>
<evidence type="ECO:0000313" key="2">
    <source>
        <dbReference type="EMBL" id="RIB12441.1"/>
    </source>
</evidence>
<keyword evidence="3" id="KW-1185">Reference proteome</keyword>
<organism evidence="2 3">
    <name type="scientific">Gigaspora rosea</name>
    <dbReference type="NCBI Taxonomy" id="44941"/>
    <lineage>
        <taxon>Eukaryota</taxon>
        <taxon>Fungi</taxon>
        <taxon>Fungi incertae sedis</taxon>
        <taxon>Mucoromycota</taxon>
        <taxon>Glomeromycotina</taxon>
        <taxon>Glomeromycetes</taxon>
        <taxon>Diversisporales</taxon>
        <taxon>Gigasporaceae</taxon>
        <taxon>Gigaspora</taxon>
    </lineage>
</organism>
<feature type="non-terminal residue" evidence="2">
    <location>
        <position position="1"/>
    </location>
</feature>
<sequence>SNLNSYGLLITKYLSFFLSIHEAISVACVSLITFEKVLLVGNVGFKIIRGGRTSKNIGSFFIYFFMISFQSFSSKIC</sequence>
<proteinExistence type="predicted"/>
<name>A0A397US79_9GLOM</name>
<keyword evidence="1" id="KW-0472">Membrane</keyword>
<keyword evidence="1" id="KW-1133">Transmembrane helix</keyword>
<evidence type="ECO:0000313" key="3">
    <source>
        <dbReference type="Proteomes" id="UP000266673"/>
    </source>
</evidence>
<reference evidence="2 3" key="1">
    <citation type="submission" date="2018-06" db="EMBL/GenBank/DDBJ databases">
        <title>Comparative genomics reveals the genomic features of Rhizophagus irregularis, R. cerebriforme, R. diaphanum and Gigaspora rosea, and their symbiotic lifestyle signature.</title>
        <authorList>
            <person name="Morin E."/>
            <person name="San Clemente H."/>
            <person name="Chen E.C.H."/>
            <person name="De La Providencia I."/>
            <person name="Hainaut M."/>
            <person name="Kuo A."/>
            <person name="Kohler A."/>
            <person name="Murat C."/>
            <person name="Tang N."/>
            <person name="Roy S."/>
            <person name="Loubradou J."/>
            <person name="Henrissat B."/>
            <person name="Grigoriev I.V."/>
            <person name="Corradi N."/>
            <person name="Roux C."/>
            <person name="Martin F.M."/>
        </authorList>
    </citation>
    <scope>NUCLEOTIDE SEQUENCE [LARGE SCALE GENOMIC DNA]</scope>
    <source>
        <strain evidence="2 3">DAOM 194757</strain>
    </source>
</reference>
<feature type="transmembrane region" description="Helical" evidence="1">
    <location>
        <begin position="55"/>
        <end position="72"/>
    </location>
</feature>
<gene>
    <name evidence="2" type="ORF">C2G38_2100970</name>
</gene>
<dbReference type="EMBL" id="QKWP01001025">
    <property type="protein sequence ID" value="RIB12441.1"/>
    <property type="molecule type" value="Genomic_DNA"/>
</dbReference>
<accession>A0A397US79</accession>
<dbReference type="Proteomes" id="UP000266673">
    <property type="component" value="Unassembled WGS sequence"/>
</dbReference>
<keyword evidence="1" id="KW-0812">Transmembrane</keyword>